<evidence type="ECO:0000256" key="3">
    <source>
        <dbReference type="ARBA" id="ARBA00022490"/>
    </source>
</evidence>
<evidence type="ECO:0000256" key="1">
    <source>
        <dbReference type="ARBA" id="ARBA00004611"/>
    </source>
</evidence>
<dbReference type="OrthoDB" id="313308at2759"/>
<dbReference type="Proteomes" id="UP000053105">
    <property type="component" value="Unassembled WGS sequence"/>
</dbReference>
<evidence type="ECO:0000256" key="8">
    <source>
        <dbReference type="ARBA" id="ARBA00023273"/>
    </source>
</evidence>
<dbReference type="InterPro" id="IPR009290">
    <property type="entry name" value="Radial_spoke_3"/>
</dbReference>
<evidence type="ECO:0000256" key="2">
    <source>
        <dbReference type="ARBA" id="ARBA00006737"/>
    </source>
</evidence>
<keyword evidence="5" id="KW-0282">Flagellum</keyword>
<evidence type="ECO:0000313" key="12">
    <source>
        <dbReference type="Proteomes" id="UP000053105"/>
    </source>
</evidence>
<feature type="region of interest" description="Disordered" evidence="10">
    <location>
        <begin position="215"/>
        <end position="257"/>
    </location>
</feature>
<evidence type="ECO:0000256" key="4">
    <source>
        <dbReference type="ARBA" id="ARBA00022553"/>
    </source>
</evidence>
<name>A0A0N0BIU4_9HYME</name>
<keyword evidence="4" id="KW-0597">Phosphoprotein</keyword>
<evidence type="ECO:0000256" key="5">
    <source>
        <dbReference type="ARBA" id="ARBA00022846"/>
    </source>
</evidence>
<feature type="compositionally biased region" description="Basic and acidic residues" evidence="10">
    <location>
        <begin position="235"/>
        <end position="251"/>
    </location>
</feature>
<sequence length="991" mass="113031">MTTRADMCRTCNRGLHSYNIPSREADRKETYTFVKSPRAILHIQKKYRNPPTFNFPLYVLRLPENFILLYNYQLMKSLYSSLIQMTDKIVHIRQYYSSSCTLLIHFGHRRVFKEKYFMTSCTYSVLETCAIQITARLTENDDMPAGISALAPTANGDPFDLERKNSPAFTILQKDGLDTNLPLLHVNGSDETNRSHVNDRLENVRNNNLLDRKRISKSNDHLVQSNLQSNQVNPLKREARSRSQESSRSADRIPAIKPSMTLSTEDFNEVLNAKLKKLQEQVQEKEEQRKSAKRSQTFRKKPFITTVKTGEFLMPPPEVAALLGIATNTNDTEDIDVCPLRSKFKSLASLAKKPEVRHSSHIARCPAALKATVDFTLGMMNATTMAASTLDDRTKTAKRNDATDQPIPFGNIMFDRRVVRGSTYATPPILIDGEQSIAARQAEARRRNLARKRAQAQATKALVARVGSPPPVPGRKHEPVQTEVYLEELFEKPDETDIATQTDYFLDRPPTPKFCPEKVGQDACTQIEPGDLFDFDYEVQPILEVLVGKTIEQALIEVLEEEEIAALREQQRKFLELRAAEKAEARRLEEQERRLREEKDQRLKQHEDAMVARKETEERIAAATLLTGYIADLLPAVLEGLKMSGFLLDEIKADVEEGFMPWLMKEVKKEMGYMIESKELLMVSVLENSIYLFTQGIVSFETLTCFNVDQDNIVREIIEDRAETYKKLGEEYDASKTRKPLMDHIEDGGNDLNFLAFGFRDAFTSTGAIPIPVASTLSSVHSCETNPSPLAAPCDRFVLSRGRANRSTEPIEIQSETFEATEALREKFVSIISSMENYESKSCFRTQMKRRNLLVPRITKYHENANNGKIIQNGKKTLAHVQGLDLISQDPNRRVEMLLLMPDRTIYYMLLTDYRYLCSLRYKKELLNIIGTTYIDDALKIKNETSKHKTLLTSVRQYQITTNEKCKTFTLLIQDCLSFEQPRVAAEGNLT</sequence>
<keyword evidence="12" id="KW-1185">Reference proteome</keyword>
<evidence type="ECO:0000256" key="10">
    <source>
        <dbReference type="SAM" id="MobiDB-lite"/>
    </source>
</evidence>
<evidence type="ECO:0000256" key="9">
    <source>
        <dbReference type="SAM" id="Coils"/>
    </source>
</evidence>
<evidence type="ECO:0000256" key="7">
    <source>
        <dbReference type="ARBA" id="ARBA00023212"/>
    </source>
</evidence>
<keyword evidence="9" id="KW-0175">Coiled coil</keyword>
<dbReference type="GO" id="GO:0005929">
    <property type="term" value="C:cilium"/>
    <property type="evidence" value="ECO:0007669"/>
    <property type="project" value="TreeGrafter"/>
</dbReference>
<gene>
    <name evidence="11" type="ORF">WN51_09521</name>
</gene>
<dbReference type="EMBL" id="KQ435726">
    <property type="protein sequence ID" value="KOX78162.1"/>
    <property type="molecule type" value="Genomic_DNA"/>
</dbReference>
<dbReference type="AlphaFoldDB" id="A0A0N0BIU4"/>
<organism evidence="11 12">
    <name type="scientific">Melipona quadrifasciata</name>
    <dbReference type="NCBI Taxonomy" id="166423"/>
    <lineage>
        <taxon>Eukaryota</taxon>
        <taxon>Metazoa</taxon>
        <taxon>Ecdysozoa</taxon>
        <taxon>Arthropoda</taxon>
        <taxon>Hexapoda</taxon>
        <taxon>Insecta</taxon>
        <taxon>Pterygota</taxon>
        <taxon>Neoptera</taxon>
        <taxon>Endopterygota</taxon>
        <taxon>Hymenoptera</taxon>
        <taxon>Apocrita</taxon>
        <taxon>Aculeata</taxon>
        <taxon>Apoidea</taxon>
        <taxon>Anthophila</taxon>
        <taxon>Apidae</taxon>
        <taxon>Melipona</taxon>
    </lineage>
</organism>
<protein>
    <submittedName>
        <fullName evidence="11">Radial spoke head protein 3 like protein</fullName>
    </submittedName>
</protein>
<feature type="compositionally biased region" description="Polar residues" evidence="10">
    <location>
        <begin position="221"/>
        <end position="233"/>
    </location>
</feature>
<keyword evidence="3" id="KW-0963">Cytoplasm</keyword>
<feature type="coiled-coil region" evidence="9">
    <location>
        <begin position="578"/>
        <end position="609"/>
    </location>
</feature>
<dbReference type="Pfam" id="PF06098">
    <property type="entry name" value="Radial_spoke_3"/>
    <property type="match status" value="1"/>
</dbReference>
<dbReference type="PANTHER" id="PTHR21648">
    <property type="entry name" value="FLAGELLAR RADIAL SPOKE PROTEIN 3"/>
    <property type="match status" value="1"/>
</dbReference>
<keyword evidence="8" id="KW-0966">Cell projection</keyword>
<comment type="similarity">
    <text evidence="2">Belongs to the flagellar radial spoke RSP3 family.</text>
</comment>
<dbReference type="PANTHER" id="PTHR21648:SF0">
    <property type="entry name" value="RADIAL SPOKE HEAD PROTEIN 3 HOMOLOG"/>
    <property type="match status" value="1"/>
</dbReference>
<dbReference type="STRING" id="166423.A0A0N0BIU4"/>
<proteinExistence type="inferred from homology"/>
<accession>A0A0N0BIU4</accession>
<keyword evidence="6" id="KW-0969">Cilium</keyword>
<comment type="subcellular location">
    <subcellularLocation>
        <location evidence="1">Cytoplasm</location>
        <location evidence="1">Cytoskeleton</location>
        <location evidence="1">Flagellum axoneme</location>
    </subcellularLocation>
</comment>
<evidence type="ECO:0000256" key="6">
    <source>
        <dbReference type="ARBA" id="ARBA00023069"/>
    </source>
</evidence>
<keyword evidence="7" id="KW-0206">Cytoskeleton</keyword>
<feature type="coiled-coil region" evidence="9">
    <location>
        <begin position="268"/>
        <end position="295"/>
    </location>
</feature>
<reference evidence="11 12" key="1">
    <citation type="submission" date="2015-07" db="EMBL/GenBank/DDBJ databases">
        <title>The genome of Melipona quadrifasciata.</title>
        <authorList>
            <person name="Pan H."/>
            <person name="Kapheim K."/>
        </authorList>
    </citation>
    <scope>NUCLEOTIDE SEQUENCE [LARGE SCALE GENOMIC DNA]</scope>
    <source>
        <strain evidence="11">0111107301</strain>
        <tissue evidence="11">Whole body</tissue>
    </source>
</reference>
<evidence type="ECO:0000313" key="11">
    <source>
        <dbReference type="EMBL" id="KOX78162.1"/>
    </source>
</evidence>